<dbReference type="GO" id="GO:0047617">
    <property type="term" value="F:fatty acyl-CoA hydrolase activity"/>
    <property type="evidence" value="ECO:0007669"/>
    <property type="project" value="TreeGrafter"/>
</dbReference>
<dbReference type="Pfam" id="PF13279">
    <property type="entry name" value="4HBT_2"/>
    <property type="match status" value="1"/>
</dbReference>
<evidence type="ECO:0000313" key="3">
    <source>
        <dbReference type="EMBL" id="HGT38345.1"/>
    </source>
</evidence>
<dbReference type="NCBIfam" id="TIGR00051">
    <property type="entry name" value="YbgC/FadM family acyl-CoA thioesterase"/>
    <property type="match status" value="1"/>
</dbReference>
<comment type="similarity">
    <text evidence="1">Belongs to the 4-hydroxybenzoyl-CoA thioesterase family.</text>
</comment>
<dbReference type="PANTHER" id="PTHR31793:SF27">
    <property type="entry name" value="NOVEL THIOESTERASE SUPERFAMILY DOMAIN AND SAPOSIN A-TYPE DOMAIN CONTAINING PROTEIN (0610012H03RIK)"/>
    <property type="match status" value="1"/>
</dbReference>
<comment type="caution">
    <text evidence="3">The sequence shown here is derived from an EMBL/GenBank/DDBJ whole genome shotgun (WGS) entry which is preliminary data.</text>
</comment>
<dbReference type="AlphaFoldDB" id="A0A7C4QNH3"/>
<evidence type="ECO:0000256" key="2">
    <source>
        <dbReference type="ARBA" id="ARBA00022801"/>
    </source>
</evidence>
<dbReference type="InterPro" id="IPR050563">
    <property type="entry name" value="4-hydroxybenzoyl-CoA_TE"/>
</dbReference>
<protein>
    <submittedName>
        <fullName evidence="3">Acyl-CoA thioesterase</fullName>
    </submittedName>
</protein>
<dbReference type="InterPro" id="IPR006684">
    <property type="entry name" value="YbgC/YbaW"/>
</dbReference>
<dbReference type="SUPFAM" id="SSF54637">
    <property type="entry name" value="Thioesterase/thiol ester dehydrase-isomerase"/>
    <property type="match status" value="1"/>
</dbReference>
<reference evidence="3" key="1">
    <citation type="journal article" date="2020" name="mSystems">
        <title>Genome- and Community-Level Interaction Insights into Carbon Utilization and Element Cycling Functions of Hydrothermarchaeota in Hydrothermal Sediment.</title>
        <authorList>
            <person name="Zhou Z."/>
            <person name="Liu Y."/>
            <person name="Xu W."/>
            <person name="Pan J."/>
            <person name="Luo Z.H."/>
            <person name="Li M."/>
        </authorList>
    </citation>
    <scope>NUCLEOTIDE SEQUENCE [LARGE SCALE GENOMIC DNA]</scope>
    <source>
        <strain evidence="3">SpSt-508</strain>
    </source>
</reference>
<dbReference type="PANTHER" id="PTHR31793">
    <property type="entry name" value="4-HYDROXYBENZOYL-COA THIOESTERASE FAMILY MEMBER"/>
    <property type="match status" value="1"/>
</dbReference>
<gene>
    <name evidence="3" type="ORF">ENS64_03660</name>
</gene>
<dbReference type="PIRSF" id="PIRSF003230">
    <property type="entry name" value="YbgC"/>
    <property type="match status" value="1"/>
</dbReference>
<evidence type="ECO:0000256" key="1">
    <source>
        <dbReference type="ARBA" id="ARBA00005953"/>
    </source>
</evidence>
<name>A0A7C4QNH3_9PLAN</name>
<sequence>MLLEHEITIRVRYCETDAMGFLHHANHFNYFEMGRTELLRAQGGNYRAIEEAGLFLVVVKLECRYHAPARYDDLLTLRTRVTRVSAVKIEHSYELYRDQTLLATAHSVLACVDRHGNIQRLPESLKADVPRQP</sequence>
<dbReference type="CDD" id="cd00586">
    <property type="entry name" value="4HBT"/>
    <property type="match status" value="1"/>
</dbReference>
<dbReference type="Gene3D" id="3.10.129.10">
    <property type="entry name" value="Hotdog Thioesterase"/>
    <property type="match status" value="1"/>
</dbReference>
<organism evidence="3">
    <name type="scientific">Schlesneria paludicola</name>
    <dbReference type="NCBI Taxonomy" id="360056"/>
    <lineage>
        <taxon>Bacteria</taxon>
        <taxon>Pseudomonadati</taxon>
        <taxon>Planctomycetota</taxon>
        <taxon>Planctomycetia</taxon>
        <taxon>Planctomycetales</taxon>
        <taxon>Planctomycetaceae</taxon>
        <taxon>Schlesneria</taxon>
    </lineage>
</organism>
<dbReference type="InterPro" id="IPR029069">
    <property type="entry name" value="HotDog_dom_sf"/>
</dbReference>
<dbReference type="EMBL" id="DSVQ01000007">
    <property type="protein sequence ID" value="HGT38345.1"/>
    <property type="molecule type" value="Genomic_DNA"/>
</dbReference>
<accession>A0A7C4QNH3</accession>
<proteinExistence type="inferred from homology"/>
<keyword evidence="2" id="KW-0378">Hydrolase</keyword>